<dbReference type="Pfam" id="PF00480">
    <property type="entry name" value="ROK"/>
    <property type="match status" value="1"/>
</dbReference>
<dbReference type="Gene3D" id="3.30.420.40">
    <property type="match status" value="2"/>
</dbReference>
<name>A0ABP4SAZ4_9ACTN</name>
<dbReference type="SUPFAM" id="SSF46785">
    <property type="entry name" value="Winged helix' DNA-binding domain"/>
    <property type="match status" value="1"/>
</dbReference>
<evidence type="ECO:0000313" key="3">
    <source>
        <dbReference type="EMBL" id="GAA1669209.1"/>
    </source>
</evidence>
<sequence length="390" mass="39792">MAGIPASTASLRAANTRRVLEALRRGPASQADLARRTGLSPATVSAIVRTLTAAGSVQVSVATSNGRRANRVRLGGGPLAAGIDVDHRHLRVVVGTSGGSGGPVLAERAVRLATDLTAAAGLDTAIRLLDDALTSINASRDELAAVAVGLPAPVDLRTGLVGSSSILPAWVGVRAEDALRERLDLPVVVDNDSNLGALGEMTWGASVGRRDSAYIKASTGIGAGLVIAGELFRGRAGTAGEIGHTTIDENGPICRCGNRGCLEMLAGVPILLRLLEQAYGRPMTLPAAISRARAGDAGCARVLADAGRHIGVAIANLANLLNPEVIVVGGELVEAGDMLLDPMRTVLRRYAIPSAASTAEVVPAALGERAEALGALALALDKAEHLTYEG</sequence>
<dbReference type="EMBL" id="BAAANY010000007">
    <property type="protein sequence ID" value="GAA1669209.1"/>
    <property type="molecule type" value="Genomic_DNA"/>
</dbReference>
<keyword evidence="4" id="KW-1185">Reference proteome</keyword>
<gene>
    <name evidence="3" type="ORF">GCM10009765_18350</name>
</gene>
<evidence type="ECO:0000313" key="4">
    <source>
        <dbReference type="Proteomes" id="UP001500618"/>
    </source>
</evidence>
<dbReference type="InterPro" id="IPR036390">
    <property type="entry name" value="WH_DNA-bd_sf"/>
</dbReference>
<dbReference type="SUPFAM" id="SSF53067">
    <property type="entry name" value="Actin-like ATPase domain"/>
    <property type="match status" value="1"/>
</dbReference>
<comment type="similarity">
    <text evidence="1">Belongs to the ROK (NagC/XylR) family.</text>
</comment>
<evidence type="ECO:0000259" key="2">
    <source>
        <dbReference type="Pfam" id="PF12802"/>
    </source>
</evidence>
<dbReference type="InterPro" id="IPR036388">
    <property type="entry name" value="WH-like_DNA-bd_sf"/>
</dbReference>
<dbReference type="InterPro" id="IPR011991">
    <property type="entry name" value="ArsR-like_HTH"/>
</dbReference>
<protein>
    <submittedName>
        <fullName evidence="3">ROK family transcriptional regulator</fullName>
    </submittedName>
</protein>
<reference evidence="4" key="1">
    <citation type="journal article" date="2019" name="Int. J. Syst. Evol. Microbiol.">
        <title>The Global Catalogue of Microorganisms (GCM) 10K type strain sequencing project: providing services to taxonomists for standard genome sequencing and annotation.</title>
        <authorList>
            <consortium name="The Broad Institute Genomics Platform"/>
            <consortium name="The Broad Institute Genome Sequencing Center for Infectious Disease"/>
            <person name="Wu L."/>
            <person name="Ma J."/>
        </authorList>
    </citation>
    <scope>NUCLEOTIDE SEQUENCE [LARGE SCALE GENOMIC DNA]</scope>
    <source>
        <strain evidence="4">JCM 14718</strain>
    </source>
</reference>
<organism evidence="3 4">
    <name type="scientific">Fodinicola feengrottensis</name>
    <dbReference type="NCBI Taxonomy" id="435914"/>
    <lineage>
        <taxon>Bacteria</taxon>
        <taxon>Bacillati</taxon>
        <taxon>Actinomycetota</taxon>
        <taxon>Actinomycetes</taxon>
        <taxon>Mycobacteriales</taxon>
        <taxon>Fodinicola</taxon>
    </lineage>
</organism>
<dbReference type="PANTHER" id="PTHR18964:SF173">
    <property type="entry name" value="GLUCOKINASE"/>
    <property type="match status" value="1"/>
</dbReference>
<evidence type="ECO:0000256" key="1">
    <source>
        <dbReference type="ARBA" id="ARBA00006479"/>
    </source>
</evidence>
<dbReference type="Proteomes" id="UP001500618">
    <property type="component" value="Unassembled WGS sequence"/>
</dbReference>
<accession>A0ABP4SAZ4</accession>
<dbReference type="RefSeq" id="WP_344308895.1">
    <property type="nucleotide sequence ID" value="NZ_BAAANY010000007.1"/>
</dbReference>
<comment type="caution">
    <text evidence="3">The sequence shown here is derived from an EMBL/GenBank/DDBJ whole genome shotgun (WGS) entry which is preliminary data.</text>
</comment>
<dbReference type="InterPro" id="IPR043129">
    <property type="entry name" value="ATPase_NBD"/>
</dbReference>
<proteinExistence type="inferred from homology"/>
<dbReference type="Pfam" id="PF12802">
    <property type="entry name" value="MarR_2"/>
    <property type="match status" value="1"/>
</dbReference>
<dbReference type="Gene3D" id="1.10.10.10">
    <property type="entry name" value="Winged helix-like DNA-binding domain superfamily/Winged helix DNA-binding domain"/>
    <property type="match status" value="1"/>
</dbReference>
<dbReference type="PANTHER" id="PTHR18964">
    <property type="entry name" value="ROK (REPRESSOR, ORF, KINASE) FAMILY"/>
    <property type="match status" value="1"/>
</dbReference>
<dbReference type="InterPro" id="IPR000835">
    <property type="entry name" value="HTH_MarR-typ"/>
</dbReference>
<dbReference type="InterPro" id="IPR000600">
    <property type="entry name" value="ROK"/>
</dbReference>
<feature type="domain" description="HTH marR-type" evidence="2">
    <location>
        <begin position="18"/>
        <end position="67"/>
    </location>
</feature>
<dbReference type="CDD" id="cd00090">
    <property type="entry name" value="HTH_ARSR"/>
    <property type="match status" value="1"/>
</dbReference>